<organism evidence="2 3">
    <name type="scientific">Blattamonas nauphoetae</name>
    <dbReference type="NCBI Taxonomy" id="2049346"/>
    <lineage>
        <taxon>Eukaryota</taxon>
        <taxon>Metamonada</taxon>
        <taxon>Preaxostyla</taxon>
        <taxon>Oxymonadida</taxon>
        <taxon>Blattamonas</taxon>
    </lineage>
</organism>
<gene>
    <name evidence="2" type="ORF">BLNAU_2186</name>
</gene>
<sequence>MDCSPLFQLGPNDNHVSFLRQCHQNTPFYEVLEQFSSIMQCNIFPSTSHQSTGVRQSSHVNPNQQSSKFSHLSNNSRRQTGNLFVDALQSVFHQFTYSESSITFYLYTPVYSITFSKYPSEGDDKSWDYRLILSQEAEHLVNRAVMLGLQKTEISTIHNSYSLIGETNMRMILSTLLDTNWEHSELPFIITPKDLPFTHSSPCGCTLLSNTQIETIIDQLSPPSLPSTNATPTFLAKFEGPLLSDSISHIVSLLHQLFEDSFQISLEVDSHFISPI</sequence>
<evidence type="ECO:0000313" key="2">
    <source>
        <dbReference type="EMBL" id="KAK2962753.1"/>
    </source>
</evidence>
<comment type="caution">
    <text evidence="2">The sequence shown here is derived from an EMBL/GenBank/DDBJ whole genome shotgun (WGS) entry which is preliminary data.</text>
</comment>
<dbReference type="EMBL" id="JARBJD010000009">
    <property type="protein sequence ID" value="KAK2962753.1"/>
    <property type="molecule type" value="Genomic_DNA"/>
</dbReference>
<reference evidence="2 3" key="1">
    <citation type="journal article" date="2022" name="bioRxiv">
        <title>Genomics of Preaxostyla Flagellates Illuminates Evolutionary Transitions and the Path Towards Mitochondrial Loss.</title>
        <authorList>
            <person name="Novak L.V.F."/>
            <person name="Treitli S.C."/>
            <person name="Pyrih J."/>
            <person name="Halakuc P."/>
            <person name="Pipaliya S.V."/>
            <person name="Vacek V."/>
            <person name="Brzon O."/>
            <person name="Soukal P."/>
            <person name="Eme L."/>
            <person name="Dacks J.B."/>
            <person name="Karnkowska A."/>
            <person name="Elias M."/>
            <person name="Hampl V."/>
        </authorList>
    </citation>
    <scope>NUCLEOTIDE SEQUENCE [LARGE SCALE GENOMIC DNA]</scope>
    <source>
        <strain evidence="2">NAU3</strain>
        <tissue evidence="2">Gut</tissue>
    </source>
</reference>
<accession>A0ABQ9YGC8</accession>
<dbReference type="Proteomes" id="UP001281761">
    <property type="component" value="Unassembled WGS sequence"/>
</dbReference>
<feature type="region of interest" description="Disordered" evidence="1">
    <location>
        <begin position="50"/>
        <end position="74"/>
    </location>
</feature>
<evidence type="ECO:0000313" key="3">
    <source>
        <dbReference type="Proteomes" id="UP001281761"/>
    </source>
</evidence>
<evidence type="ECO:0000256" key="1">
    <source>
        <dbReference type="SAM" id="MobiDB-lite"/>
    </source>
</evidence>
<keyword evidence="3" id="KW-1185">Reference proteome</keyword>
<protein>
    <submittedName>
        <fullName evidence="2">Uncharacterized protein</fullName>
    </submittedName>
</protein>
<name>A0ABQ9YGC8_9EUKA</name>
<proteinExistence type="predicted"/>